<protein>
    <submittedName>
        <fullName evidence="1">Uncharacterized protein</fullName>
    </submittedName>
</protein>
<evidence type="ECO:0000313" key="2">
    <source>
        <dbReference type="Proteomes" id="UP000070612"/>
    </source>
</evidence>
<organism evidence="1 2">
    <name type="scientific">Mycolicibacterium wolinskyi</name>
    <dbReference type="NCBI Taxonomy" id="59750"/>
    <lineage>
        <taxon>Bacteria</taxon>
        <taxon>Bacillati</taxon>
        <taxon>Actinomycetota</taxon>
        <taxon>Actinomycetes</taxon>
        <taxon>Mycobacteriales</taxon>
        <taxon>Mycobacteriaceae</taxon>
        <taxon>Mycolicibacterium</taxon>
    </lineage>
</organism>
<gene>
    <name evidence="1" type="ORF">AFM11_29335</name>
</gene>
<dbReference type="Proteomes" id="UP000070612">
    <property type="component" value="Unassembled WGS sequence"/>
</dbReference>
<dbReference type="AlphaFoldDB" id="A0A132PER7"/>
<name>A0A132PER7_9MYCO</name>
<dbReference type="EMBL" id="LGTW01000025">
    <property type="protein sequence ID" value="KWX20717.1"/>
    <property type="molecule type" value="Genomic_DNA"/>
</dbReference>
<keyword evidence="2" id="KW-1185">Reference proteome</keyword>
<evidence type="ECO:0000313" key="1">
    <source>
        <dbReference type="EMBL" id="KWX20717.1"/>
    </source>
</evidence>
<accession>A0A132PER7</accession>
<sequence>MQRVAVELFGSLLPARMVWCSVTVCQMSTSTVSDHDIAAARAADVRQADYYRGELSRQRELLIDRMAAHEAALAKYQLRGEMNQVHRIRREIRHREQEQYALQRLLDAIEERFPAAAGPGPAHL</sequence>
<comment type="caution">
    <text evidence="1">The sequence shown here is derived from an EMBL/GenBank/DDBJ whole genome shotgun (WGS) entry which is preliminary data.</text>
</comment>
<proteinExistence type="predicted"/>
<reference evidence="1 2" key="1">
    <citation type="submission" date="2015-07" db="EMBL/GenBank/DDBJ databases">
        <title>A draft genome sequence of Mycobacterium wolinskyi.</title>
        <authorList>
            <person name="de Man T.J."/>
            <person name="Perry K.A."/>
            <person name="Coulliette A.D."/>
            <person name="Jensen B."/>
            <person name="Toney N.C."/>
            <person name="Limbago B.M."/>
            <person name="Noble-Wang J."/>
        </authorList>
    </citation>
    <scope>NUCLEOTIDE SEQUENCE [LARGE SCALE GENOMIC DNA]</scope>
    <source>
        <strain evidence="1 2">CDC_01</strain>
    </source>
</reference>